<name>A0A0F9BB32_9ZZZZ</name>
<accession>A0A0F9BB32</accession>
<gene>
    <name evidence="1" type="ORF">LCGC14_2468350</name>
</gene>
<feature type="non-terminal residue" evidence="1">
    <location>
        <position position="137"/>
    </location>
</feature>
<dbReference type="AlphaFoldDB" id="A0A0F9BB32"/>
<evidence type="ECO:0008006" key="2">
    <source>
        <dbReference type="Google" id="ProtNLM"/>
    </source>
</evidence>
<organism evidence="1">
    <name type="scientific">marine sediment metagenome</name>
    <dbReference type="NCBI Taxonomy" id="412755"/>
    <lineage>
        <taxon>unclassified sequences</taxon>
        <taxon>metagenomes</taxon>
        <taxon>ecological metagenomes</taxon>
    </lineage>
</organism>
<proteinExistence type="predicted"/>
<comment type="caution">
    <text evidence="1">The sequence shown here is derived from an EMBL/GenBank/DDBJ whole genome shotgun (WGS) entry which is preliminary data.</text>
</comment>
<evidence type="ECO:0000313" key="1">
    <source>
        <dbReference type="EMBL" id="KKL19154.1"/>
    </source>
</evidence>
<sequence>MDHPENATMEAEYGVLTQRARDKLNTPQWKSLRDLFLQVSEVILGVSPDAQGDLAGSYMKFTTGPHPTSAAYAVVWLKVSAPKRLILGLALPENFEAEGLGPPPERIFYKGLTKFFVVKEGQTIPKNLSGWAKGLMK</sequence>
<protein>
    <recommendedName>
        <fullName evidence="2">YdhG-like domain-containing protein</fullName>
    </recommendedName>
</protein>
<dbReference type="EMBL" id="LAZR01038594">
    <property type="protein sequence ID" value="KKL19154.1"/>
    <property type="molecule type" value="Genomic_DNA"/>
</dbReference>
<reference evidence="1" key="1">
    <citation type="journal article" date="2015" name="Nature">
        <title>Complex archaea that bridge the gap between prokaryotes and eukaryotes.</title>
        <authorList>
            <person name="Spang A."/>
            <person name="Saw J.H."/>
            <person name="Jorgensen S.L."/>
            <person name="Zaremba-Niedzwiedzka K."/>
            <person name="Martijn J."/>
            <person name="Lind A.E."/>
            <person name="van Eijk R."/>
            <person name="Schleper C."/>
            <person name="Guy L."/>
            <person name="Ettema T.J."/>
        </authorList>
    </citation>
    <scope>NUCLEOTIDE SEQUENCE</scope>
</reference>